<feature type="non-terminal residue" evidence="2">
    <location>
        <position position="67"/>
    </location>
</feature>
<feature type="compositionally biased region" description="Polar residues" evidence="1">
    <location>
        <begin position="1"/>
        <end position="17"/>
    </location>
</feature>
<comment type="caution">
    <text evidence="2">The sequence shown here is derived from an EMBL/GenBank/DDBJ whole genome shotgun (WGS) entry which is preliminary data.</text>
</comment>
<dbReference type="EMBL" id="BGPR01060268">
    <property type="protein sequence ID" value="GBO36160.1"/>
    <property type="molecule type" value="Genomic_DNA"/>
</dbReference>
<evidence type="ECO:0000313" key="2">
    <source>
        <dbReference type="EMBL" id="GBO36160.1"/>
    </source>
</evidence>
<proteinExistence type="predicted"/>
<name>A0A4Y2WIG2_ARAVE</name>
<protein>
    <submittedName>
        <fullName evidence="2">Uncharacterized protein</fullName>
    </submittedName>
</protein>
<evidence type="ECO:0000256" key="1">
    <source>
        <dbReference type="SAM" id="MobiDB-lite"/>
    </source>
</evidence>
<evidence type="ECO:0000313" key="3">
    <source>
        <dbReference type="Proteomes" id="UP000499080"/>
    </source>
</evidence>
<dbReference type="Proteomes" id="UP000499080">
    <property type="component" value="Unassembled WGS sequence"/>
</dbReference>
<organism evidence="2 3">
    <name type="scientific">Araneus ventricosus</name>
    <name type="common">Orbweaver spider</name>
    <name type="synonym">Epeira ventricosa</name>
    <dbReference type="NCBI Taxonomy" id="182803"/>
    <lineage>
        <taxon>Eukaryota</taxon>
        <taxon>Metazoa</taxon>
        <taxon>Ecdysozoa</taxon>
        <taxon>Arthropoda</taxon>
        <taxon>Chelicerata</taxon>
        <taxon>Arachnida</taxon>
        <taxon>Araneae</taxon>
        <taxon>Araneomorphae</taxon>
        <taxon>Entelegynae</taxon>
        <taxon>Araneoidea</taxon>
        <taxon>Araneidae</taxon>
        <taxon>Araneus</taxon>
    </lineage>
</organism>
<reference evidence="2 3" key="1">
    <citation type="journal article" date="2019" name="Sci. Rep.">
        <title>Orb-weaving spider Araneus ventricosus genome elucidates the spidroin gene catalogue.</title>
        <authorList>
            <person name="Kono N."/>
            <person name="Nakamura H."/>
            <person name="Ohtoshi R."/>
            <person name="Moran D.A.P."/>
            <person name="Shinohara A."/>
            <person name="Yoshida Y."/>
            <person name="Fujiwara M."/>
            <person name="Mori M."/>
            <person name="Tomita M."/>
            <person name="Arakawa K."/>
        </authorList>
    </citation>
    <scope>NUCLEOTIDE SEQUENCE [LARGE SCALE GENOMIC DNA]</scope>
</reference>
<feature type="region of interest" description="Disordered" evidence="1">
    <location>
        <begin position="1"/>
        <end position="20"/>
    </location>
</feature>
<keyword evidence="3" id="KW-1185">Reference proteome</keyword>
<sequence>MTRTTPELAPSFSNFRTTPAGGCLSLTYDLTDSTGPIHDTSSVESGYEPGTLLSRSRHLSTLERLGL</sequence>
<gene>
    <name evidence="2" type="ORF">AVEN_254577_1</name>
</gene>
<dbReference type="AlphaFoldDB" id="A0A4Y2WIG2"/>
<accession>A0A4Y2WIG2</accession>